<feature type="region of interest" description="Disordered" evidence="16">
    <location>
        <begin position="247"/>
        <end position="316"/>
    </location>
</feature>
<feature type="domain" description="Apple" evidence="18">
    <location>
        <begin position="37"/>
        <end position="90"/>
    </location>
</feature>
<evidence type="ECO:0000256" key="2">
    <source>
        <dbReference type="ARBA" id="ARBA00011902"/>
    </source>
</evidence>
<evidence type="ECO:0000256" key="1">
    <source>
        <dbReference type="ARBA" id="ARBA00004251"/>
    </source>
</evidence>
<feature type="chain" id="PRO_5038275588" description="receptor protein-tyrosine kinase" evidence="17">
    <location>
        <begin position="22"/>
        <end position="387"/>
    </location>
</feature>
<feature type="compositionally biased region" description="Polar residues" evidence="16">
    <location>
        <begin position="280"/>
        <end position="309"/>
    </location>
</feature>
<dbReference type="EC" id="2.7.10.1" evidence="2"/>
<evidence type="ECO:0000256" key="12">
    <source>
        <dbReference type="ARBA" id="ARBA00023137"/>
    </source>
</evidence>
<dbReference type="EnsemblMetazoa" id="XM_028663454.1">
    <property type="protein sequence ID" value="XP_028519255.1"/>
    <property type="gene ID" value="LOC110253364"/>
</dbReference>
<keyword evidence="4" id="KW-0808">Transferase</keyword>
<dbReference type="GeneID" id="110253364"/>
<dbReference type="PANTHER" id="PTHR31535">
    <property type="match status" value="1"/>
</dbReference>
<evidence type="ECO:0000256" key="3">
    <source>
        <dbReference type="ARBA" id="ARBA00022475"/>
    </source>
</evidence>
<evidence type="ECO:0000313" key="20">
    <source>
        <dbReference type="EnsemblMetazoa" id="XP_028519255.1"/>
    </source>
</evidence>
<evidence type="ECO:0000313" key="21">
    <source>
        <dbReference type="Proteomes" id="UP000887567"/>
    </source>
</evidence>
<keyword evidence="10" id="KW-1133">Transmembrane helix</keyword>
<evidence type="ECO:0000256" key="13">
    <source>
        <dbReference type="ARBA" id="ARBA00023157"/>
    </source>
</evidence>
<evidence type="ECO:0000256" key="14">
    <source>
        <dbReference type="ARBA" id="ARBA00023170"/>
    </source>
</evidence>
<dbReference type="Pfam" id="PF12810">
    <property type="entry name" value="ALK_LTK_GRD"/>
    <property type="match status" value="1"/>
</dbReference>
<dbReference type="OrthoDB" id="5979483at2759"/>
<keyword evidence="6 17" id="KW-0732">Signal</keyword>
<dbReference type="GO" id="GO:0004714">
    <property type="term" value="F:transmembrane receptor protein tyrosine kinase activity"/>
    <property type="evidence" value="ECO:0007669"/>
    <property type="project" value="UniProtKB-EC"/>
</dbReference>
<dbReference type="AlphaFoldDB" id="A0A913YUS3"/>
<reference evidence="20" key="1">
    <citation type="submission" date="2022-11" db="UniProtKB">
        <authorList>
            <consortium name="EnsemblMetazoa"/>
        </authorList>
    </citation>
    <scope>IDENTIFICATION</scope>
</reference>
<keyword evidence="7" id="KW-0547">Nucleotide-binding</keyword>
<proteinExistence type="predicted"/>
<accession>A0A913YUS3</accession>
<keyword evidence="11" id="KW-0472">Membrane</keyword>
<dbReference type="InterPro" id="IPR055163">
    <property type="entry name" value="ALK/LTK-like_GRD"/>
</dbReference>
<dbReference type="EnsemblMetazoa" id="XM_028663455.1">
    <property type="protein sequence ID" value="XP_028519256.1"/>
    <property type="gene ID" value="LOC110253364"/>
</dbReference>
<evidence type="ECO:0000256" key="9">
    <source>
        <dbReference type="ARBA" id="ARBA00022840"/>
    </source>
</evidence>
<protein>
    <recommendedName>
        <fullName evidence="2">receptor protein-tyrosine kinase</fullName>
        <ecNumber evidence="2">2.7.10.1</ecNumber>
    </recommendedName>
</protein>
<dbReference type="RefSeq" id="XP_028519256.1">
    <property type="nucleotide sequence ID" value="XM_028663455.1"/>
</dbReference>
<dbReference type="Proteomes" id="UP000887567">
    <property type="component" value="Unplaced"/>
</dbReference>
<comment type="subcellular location">
    <subcellularLocation>
        <location evidence="1">Cell membrane</location>
        <topology evidence="1">Single-pass type I membrane protein</topology>
    </subcellularLocation>
</comment>
<keyword evidence="12" id="KW-0829">Tyrosine-protein kinase</keyword>
<evidence type="ECO:0000256" key="8">
    <source>
        <dbReference type="ARBA" id="ARBA00022777"/>
    </source>
</evidence>
<evidence type="ECO:0000256" key="10">
    <source>
        <dbReference type="ARBA" id="ARBA00022989"/>
    </source>
</evidence>
<keyword evidence="3" id="KW-1003">Cell membrane</keyword>
<dbReference type="GO" id="GO:0005886">
    <property type="term" value="C:plasma membrane"/>
    <property type="evidence" value="ECO:0007669"/>
    <property type="project" value="UniProtKB-SubCell"/>
</dbReference>
<dbReference type="CDD" id="cd01099">
    <property type="entry name" value="PAN_AP_HGF"/>
    <property type="match status" value="1"/>
</dbReference>
<evidence type="ECO:0000256" key="4">
    <source>
        <dbReference type="ARBA" id="ARBA00022679"/>
    </source>
</evidence>
<keyword evidence="5" id="KW-0812">Transmembrane</keyword>
<keyword evidence="8" id="KW-0418">Kinase</keyword>
<evidence type="ECO:0000256" key="17">
    <source>
        <dbReference type="SAM" id="SignalP"/>
    </source>
</evidence>
<keyword evidence="21" id="KW-1185">Reference proteome</keyword>
<evidence type="ECO:0000256" key="15">
    <source>
        <dbReference type="ARBA" id="ARBA00023180"/>
    </source>
</evidence>
<keyword evidence="14" id="KW-0675">Receptor</keyword>
<keyword evidence="15" id="KW-0325">Glycoprotein</keyword>
<evidence type="ECO:0000256" key="7">
    <source>
        <dbReference type="ARBA" id="ARBA00022741"/>
    </source>
</evidence>
<evidence type="ECO:0000259" key="19">
    <source>
        <dbReference type="Pfam" id="PF12810"/>
    </source>
</evidence>
<name>A0A913YUS3_EXADI</name>
<evidence type="ECO:0000256" key="5">
    <source>
        <dbReference type="ARBA" id="ARBA00022692"/>
    </source>
</evidence>
<evidence type="ECO:0000256" key="16">
    <source>
        <dbReference type="SAM" id="MobiDB-lite"/>
    </source>
</evidence>
<dbReference type="Pfam" id="PF00024">
    <property type="entry name" value="PAN_1"/>
    <property type="match status" value="1"/>
</dbReference>
<dbReference type="RefSeq" id="XP_028519255.1">
    <property type="nucleotide sequence ID" value="XM_028663454.1"/>
</dbReference>
<evidence type="ECO:0000256" key="11">
    <source>
        <dbReference type="ARBA" id="ARBA00023136"/>
    </source>
</evidence>
<dbReference type="KEGG" id="epa:110253364"/>
<evidence type="ECO:0000256" key="6">
    <source>
        <dbReference type="ARBA" id="ARBA00022729"/>
    </source>
</evidence>
<feature type="compositionally biased region" description="Gly residues" evidence="16">
    <location>
        <begin position="263"/>
        <end position="274"/>
    </location>
</feature>
<dbReference type="OMA" id="CELNQRR"/>
<sequence>MSLSVTSRWIVLIKTIVVVSGVTRSTLEKSSYVETKTNFVLLHHVFQSLRTASLMTCAQMCLGKPRCQSFNFETNFQAVNAGLCELNDFANDAMLIYQKGFIHGWLTDLQLQTFLFTSLGASGSKGPTNTTQYSGSNLQGQVQLVKGTQLWTIPQTGKYVIKANGASGGNGTSSGCGRWTKGGRGASITGTFSLQKGNKLKIIVGQQGLTQLNFPVAPGGGGGGTFVTLSDNTPLIIAAGGGGGGVACRQQLDGDPGQAGPNGTRGGGSGGSGGKVENLDANSQMLSNSGAGYTGDGTQSSNSGKNSKSFIHGGHGGSGISETGGFGGGGYGWTHAGGGGGYSGGGVIGNETYGVAGGGGSFNGGSSQENEVGINQGDGRVIIKYFS</sequence>
<keyword evidence="9" id="KW-0067">ATP-binding</keyword>
<feature type="domain" description="ALK/LTK-like glycine-rich" evidence="19">
    <location>
        <begin position="155"/>
        <end position="370"/>
    </location>
</feature>
<dbReference type="PANTHER" id="PTHR31535:SF3">
    <property type="entry name" value="REGULATORY PROTEIN ZESTE"/>
    <property type="match status" value="1"/>
</dbReference>
<feature type="signal peptide" evidence="17">
    <location>
        <begin position="1"/>
        <end position="21"/>
    </location>
</feature>
<organism evidence="20 21">
    <name type="scientific">Exaiptasia diaphana</name>
    <name type="common">Tropical sea anemone</name>
    <name type="synonym">Aiptasia pulchella</name>
    <dbReference type="NCBI Taxonomy" id="2652724"/>
    <lineage>
        <taxon>Eukaryota</taxon>
        <taxon>Metazoa</taxon>
        <taxon>Cnidaria</taxon>
        <taxon>Anthozoa</taxon>
        <taxon>Hexacorallia</taxon>
        <taxon>Actiniaria</taxon>
        <taxon>Aiptasiidae</taxon>
        <taxon>Exaiptasia</taxon>
    </lineage>
</organism>
<dbReference type="GO" id="GO:0005524">
    <property type="term" value="F:ATP binding"/>
    <property type="evidence" value="ECO:0007669"/>
    <property type="project" value="UniProtKB-KW"/>
</dbReference>
<dbReference type="InterPro" id="IPR003609">
    <property type="entry name" value="Pan_app"/>
</dbReference>
<evidence type="ECO:0000259" key="18">
    <source>
        <dbReference type="Pfam" id="PF00024"/>
    </source>
</evidence>
<dbReference type="SUPFAM" id="SSF57414">
    <property type="entry name" value="Hairpin loop containing domain-like"/>
    <property type="match status" value="1"/>
</dbReference>
<keyword evidence="13" id="KW-1015">Disulfide bond</keyword>